<dbReference type="PROSITE" id="PS00061">
    <property type="entry name" value="ADH_SHORT"/>
    <property type="match status" value="1"/>
</dbReference>
<keyword evidence="5" id="KW-1185">Reference proteome</keyword>
<dbReference type="PANTHER" id="PTHR43180">
    <property type="entry name" value="3-OXOACYL-(ACYL-CARRIER-PROTEIN) REDUCTASE (AFU_ORTHOLOGUE AFUA_6G11210)"/>
    <property type="match status" value="1"/>
</dbReference>
<reference evidence="4 5" key="1">
    <citation type="submission" date="2015-06" db="EMBL/GenBank/DDBJ databases">
        <title>Talaromyces atroroseus IBT 11181 draft genome.</title>
        <authorList>
            <person name="Rasmussen K.B."/>
            <person name="Rasmussen S."/>
            <person name="Petersen B."/>
            <person name="Sicheritz-Ponten T."/>
            <person name="Mortensen U.H."/>
            <person name="Thrane U."/>
        </authorList>
    </citation>
    <scope>NUCLEOTIDE SEQUENCE [LARGE SCALE GENOMIC DNA]</scope>
    <source>
        <strain evidence="4 5">IBT 11181</strain>
    </source>
</reference>
<dbReference type="InterPro" id="IPR036291">
    <property type="entry name" value="NAD(P)-bd_dom_sf"/>
</dbReference>
<dbReference type="FunFam" id="3.40.50.720:FF:000084">
    <property type="entry name" value="Short-chain dehydrogenase reductase"/>
    <property type="match status" value="1"/>
</dbReference>
<comment type="caution">
    <text evidence="4">The sequence shown here is derived from an EMBL/GenBank/DDBJ whole genome shotgun (WGS) entry which is preliminary data.</text>
</comment>
<dbReference type="AlphaFoldDB" id="A0A225AQ17"/>
<evidence type="ECO:0000256" key="2">
    <source>
        <dbReference type="ARBA" id="ARBA00022857"/>
    </source>
</evidence>
<dbReference type="Proteomes" id="UP000214365">
    <property type="component" value="Unassembled WGS sequence"/>
</dbReference>
<keyword evidence="2" id="KW-0521">NADP</keyword>
<keyword evidence="3" id="KW-0560">Oxidoreductase</keyword>
<gene>
    <name evidence="4" type="ORF">UA08_05194</name>
</gene>
<dbReference type="PRINTS" id="PR00080">
    <property type="entry name" value="SDRFAMILY"/>
</dbReference>
<dbReference type="PANTHER" id="PTHR43180:SF66">
    <property type="entry name" value="SHORT-CHAIN DEHYDROGENASE_REDUCTASE FAMILY PROTEIN"/>
    <property type="match status" value="1"/>
</dbReference>
<name>A0A225AQ17_TALAT</name>
<dbReference type="OrthoDB" id="4131217at2759"/>
<comment type="similarity">
    <text evidence="1">Belongs to the short-chain dehydrogenases/reductases (SDR) family.</text>
</comment>
<organism evidence="4 5">
    <name type="scientific">Talaromyces atroroseus</name>
    <dbReference type="NCBI Taxonomy" id="1441469"/>
    <lineage>
        <taxon>Eukaryota</taxon>
        <taxon>Fungi</taxon>
        <taxon>Dikarya</taxon>
        <taxon>Ascomycota</taxon>
        <taxon>Pezizomycotina</taxon>
        <taxon>Eurotiomycetes</taxon>
        <taxon>Eurotiomycetidae</taxon>
        <taxon>Eurotiales</taxon>
        <taxon>Trichocomaceae</taxon>
        <taxon>Talaromyces</taxon>
        <taxon>Talaromyces sect. Trachyspermi</taxon>
    </lineage>
</organism>
<dbReference type="Pfam" id="PF13561">
    <property type="entry name" value="adh_short_C2"/>
    <property type="match status" value="1"/>
</dbReference>
<dbReference type="Gene3D" id="3.40.50.720">
    <property type="entry name" value="NAD(P)-binding Rossmann-like Domain"/>
    <property type="match status" value="1"/>
</dbReference>
<proteinExistence type="inferred from homology"/>
<dbReference type="RefSeq" id="XP_020119479.1">
    <property type="nucleotide sequence ID" value="XM_020267489.1"/>
</dbReference>
<dbReference type="STRING" id="1441469.A0A225AQ17"/>
<evidence type="ECO:0008006" key="6">
    <source>
        <dbReference type="Google" id="ProtNLM"/>
    </source>
</evidence>
<protein>
    <recommendedName>
        <fullName evidence="6">3-oxoacyl-[acyl-carrier-protein] reductase FabG</fullName>
    </recommendedName>
</protein>
<evidence type="ECO:0000256" key="3">
    <source>
        <dbReference type="ARBA" id="ARBA00023002"/>
    </source>
</evidence>
<dbReference type="CDD" id="cd05233">
    <property type="entry name" value="SDR_c"/>
    <property type="match status" value="1"/>
</dbReference>
<dbReference type="PRINTS" id="PR00081">
    <property type="entry name" value="GDHRDH"/>
</dbReference>
<dbReference type="SUPFAM" id="SSF51735">
    <property type="entry name" value="NAD(P)-binding Rossmann-fold domains"/>
    <property type="match status" value="1"/>
</dbReference>
<sequence length="314" mass="33156">MTPSAKRRLQALSQQLVEGIPDAGTFEDIPRIRTVAPDSVGPRVKDKVVIVTGANSPTGIGRASAHQFARNGAKAVYLCDYDETYLPTHKREIQSLYPDVEVQTRQFDAGDAASVKAVVDDAIARYGRLDIMFANAGVIGSTKTFTEIEPDDFMKTLRTNTLGVFLAAKYAAPAMQITSKSKPFPSGSIICTASVAGLRSNAGGTDYSASKAAVVNIAQTTCYQLSGSGVRVNAICPGMIETGMTKILYDAARARGTERKIGQLNPLQRGAVADEVARVALFLGSDESSYMNGQAVTVCGGLSAGHPFVPGKLG</sequence>
<dbReference type="InterPro" id="IPR002347">
    <property type="entry name" value="SDR_fam"/>
</dbReference>
<dbReference type="GeneID" id="31004950"/>
<evidence type="ECO:0000313" key="5">
    <source>
        <dbReference type="Proteomes" id="UP000214365"/>
    </source>
</evidence>
<dbReference type="EMBL" id="LFMY01000007">
    <property type="protein sequence ID" value="OKL59358.1"/>
    <property type="molecule type" value="Genomic_DNA"/>
</dbReference>
<accession>A0A225AQ17</accession>
<evidence type="ECO:0000256" key="1">
    <source>
        <dbReference type="ARBA" id="ARBA00006484"/>
    </source>
</evidence>
<dbReference type="InterPro" id="IPR020904">
    <property type="entry name" value="Sc_DH/Rdtase_CS"/>
</dbReference>
<dbReference type="GO" id="GO:0016491">
    <property type="term" value="F:oxidoreductase activity"/>
    <property type="evidence" value="ECO:0007669"/>
    <property type="project" value="UniProtKB-KW"/>
</dbReference>
<evidence type="ECO:0000313" key="4">
    <source>
        <dbReference type="EMBL" id="OKL59358.1"/>
    </source>
</evidence>